<evidence type="ECO:0000313" key="4">
    <source>
        <dbReference type="Proteomes" id="UP000316759"/>
    </source>
</evidence>
<dbReference type="Gene3D" id="2.60.40.790">
    <property type="match status" value="1"/>
</dbReference>
<feature type="domain" description="CS" evidence="2">
    <location>
        <begin position="3"/>
        <end position="92"/>
    </location>
</feature>
<comment type="caution">
    <text evidence="3">The sequence shown here is derived from an EMBL/GenBank/DDBJ whole genome shotgun (WGS) entry which is preliminary data.</text>
</comment>
<dbReference type="PROSITE" id="PS51203">
    <property type="entry name" value="CS"/>
    <property type="match status" value="1"/>
</dbReference>
<gene>
    <name evidence="3" type="ORF">FGIG_00628</name>
</gene>
<dbReference type="InterPro" id="IPR007699">
    <property type="entry name" value="SGS_dom"/>
</dbReference>
<dbReference type="STRING" id="46835.A0A504YJE5"/>
<evidence type="ECO:0000259" key="1">
    <source>
        <dbReference type="PROSITE" id="PS51048"/>
    </source>
</evidence>
<dbReference type="GO" id="GO:0051087">
    <property type="term" value="F:protein-folding chaperone binding"/>
    <property type="evidence" value="ECO:0007669"/>
    <property type="project" value="InterPro"/>
</dbReference>
<dbReference type="PANTHER" id="PTHR45862">
    <property type="entry name" value="PROTEIN SGT1 HOMOLOG"/>
    <property type="match status" value="1"/>
</dbReference>
<dbReference type="Pfam" id="PF05002">
    <property type="entry name" value="SGS"/>
    <property type="match status" value="1"/>
</dbReference>
<keyword evidence="4" id="KW-1185">Reference proteome</keyword>
<dbReference type="InterPro" id="IPR044563">
    <property type="entry name" value="Sgt1-like"/>
</dbReference>
<dbReference type="InterPro" id="IPR007052">
    <property type="entry name" value="CS_dom"/>
</dbReference>
<dbReference type="EMBL" id="SUNJ01012442">
    <property type="protein sequence ID" value="TPP58057.1"/>
    <property type="molecule type" value="Genomic_DNA"/>
</dbReference>
<feature type="domain" description="SGS" evidence="1">
    <location>
        <begin position="114"/>
        <end position="200"/>
    </location>
</feature>
<proteinExistence type="predicted"/>
<evidence type="ECO:0000259" key="2">
    <source>
        <dbReference type="PROSITE" id="PS51203"/>
    </source>
</evidence>
<dbReference type="Proteomes" id="UP000316759">
    <property type="component" value="Unassembled WGS sequence"/>
</dbReference>
<organism evidence="3 4">
    <name type="scientific">Fasciola gigantica</name>
    <name type="common">Giant liver fluke</name>
    <dbReference type="NCBI Taxonomy" id="46835"/>
    <lineage>
        <taxon>Eukaryota</taxon>
        <taxon>Metazoa</taxon>
        <taxon>Spiralia</taxon>
        <taxon>Lophotrochozoa</taxon>
        <taxon>Platyhelminthes</taxon>
        <taxon>Trematoda</taxon>
        <taxon>Digenea</taxon>
        <taxon>Plagiorchiida</taxon>
        <taxon>Echinostomata</taxon>
        <taxon>Echinostomatoidea</taxon>
        <taxon>Fasciolidae</taxon>
        <taxon>Fasciola</taxon>
    </lineage>
</organism>
<accession>A0A504YJE5</accession>
<sequence>MGSPTDKFDWYQSDSDVCIGYMRKKLTDKDVRVEFEKHSVSLFLVTPSGDELLKKFELAHEIVPEKSSYRVSSMKIELRLKKSSDVKWSGIERKPKEQAEAAEAQDLVKKVAHTYPSSSKLTHDWNKLEKQAAELEEEGDPLNSLFQKIYADASDETRRAMVKSFTESQGTVLSTNWGEVGKGKVEMKPPDGMEYKKYEL</sequence>
<dbReference type="InterPro" id="IPR008978">
    <property type="entry name" value="HSP20-like_chaperone"/>
</dbReference>
<name>A0A504YJE5_FASGI</name>
<reference evidence="3 4" key="1">
    <citation type="submission" date="2019-04" db="EMBL/GenBank/DDBJ databases">
        <title>Annotation for the trematode Fasciola gigantica.</title>
        <authorList>
            <person name="Choi Y.-J."/>
        </authorList>
    </citation>
    <scope>NUCLEOTIDE SEQUENCE [LARGE SCALE GENOMIC DNA]</scope>
    <source>
        <strain evidence="3">Uganda_cow_1</strain>
    </source>
</reference>
<dbReference type="PROSITE" id="PS51048">
    <property type="entry name" value="SGS"/>
    <property type="match status" value="1"/>
</dbReference>
<protein>
    <submittedName>
        <fullName evidence="3">Suppressor of G2 allele of SKP1</fullName>
    </submittedName>
</protein>
<dbReference type="Pfam" id="PF04969">
    <property type="entry name" value="CS"/>
    <property type="match status" value="1"/>
</dbReference>
<dbReference type="SUPFAM" id="SSF49764">
    <property type="entry name" value="HSP20-like chaperones"/>
    <property type="match status" value="1"/>
</dbReference>
<evidence type="ECO:0000313" key="3">
    <source>
        <dbReference type="EMBL" id="TPP58057.1"/>
    </source>
</evidence>
<dbReference type="AlphaFoldDB" id="A0A504YJE5"/>
<dbReference type="OrthoDB" id="1898560at2759"/>